<dbReference type="EMBL" id="JAKWBL010000004">
    <property type="protein sequence ID" value="MCH5600338.1"/>
    <property type="molecule type" value="Genomic_DNA"/>
</dbReference>
<dbReference type="RefSeq" id="WP_240832409.1">
    <property type="nucleotide sequence ID" value="NZ_JAKWBL010000004.1"/>
</dbReference>
<name>A0ABS9SPJ7_9BACT</name>
<proteinExistence type="predicted"/>
<keyword evidence="2" id="KW-1185">Reference proteome</keyword>
<dbReference type="Proteomes" id="UP001202248">
    <property type="component" value="Unassembled WGS sequence"/>
</dbReference>
<evidence type="ECO:0000313" key="1">
    <source>
        <dbReference type="EMBL" id="MCH5600338.1"/>
    </source>
</evidence>
<reference evidence="1 2" key="1">
    <citation type="submission" date="2022-02" db="EMBL/GenBank/DDBJ databases">
        <authorList>
            <person name="Min J."/>
        </authorList>
    </citation>
    <scope>NUCLEOTIDE SEQUENCE [LARGE SCALE GENOMIC DNA]</scope>
    <source>
        <strain evidence="1 2">GR10-1</strain>
    </source>
</reference>
<evidence type="ECO:0000313" key="2">
    <source>
        <dbReference type="Proteomes" id="UP001202248"/>
    </source>
</evidence>
<comment type="caution">
    <text evidence="1">The sequence shown here is derived from an EMBL/GenBank/DDBJ whole genome shotgun (WGS) entry which is preliminary data.</text>
</comment>
<gene>
    <name evidence="1" type="ORF">MKP09_21675</name>
</gene>
<sequence>MPRKKRYNYNNLKLIASALLIGVLILLLLQWVNSRKVKFVHYDAFGIDMPIAYSIHGIDVSRYQKRLPGKELKK</sequence>
<organism evidence="1 2">
    <name type="scientific">Niabella ginsengisoli</name>
    <dbReference type="NCBI Taxonomy" id="522298"/>
    <lineage>
        <taxon>Bacteria</taxon>
        <taxon>Pseudomonadati</taxon>
        <taxon>Bacteroidota</taxon>
        <taxon>Chitinophagia</taxon>
        <taxon>Chitinophagales</taxon>
        <taxon>Chitinophagaceae</taxon>
        <taxon>Niabella</taxon>
    </lineage>
</organism>
<accession>A0ABS9SPJ7</accession>
<protein>
    <submittedName>
        <fullName evidence="1">Uncharacterized protein</fullName>
    </submittedName>
</protein>